<reference evidence="2" key="2">
    <citation type="journal article" date="2021" name="PeerJ">
        <title>Extensive microbial diversity within the chicken gut microbiome revealed by metagenomics and culture.</title>
        <authorList>
            <person name="Gilroy R."/>
            <person name="Ravi A."/>
            <person name="Getino M."/>
            <person name="Pursley I."/>
            <person name="Horton D.L."/>
            <person name="Alikhan N.F."/>
            <person name="Baker D."/>
            <person name="Gharbi K."/>
            <person name="Hall N."/>
            <person name="Watson M."/>
            <person name="Adriaenssens E.M."/>
            <person name="Foster-Nyarko E."/>
            <person name="Jarju S."/>
            <person name="Secka A."/>
            <person name="Antonio M."/>
            <person name="Oren A."/>
            <person name="Chaudhuri R.R."/>
            <person name="La Ragione R."/>
            <person name="Hildebrand F."/>
            <person name="Pallen M.J."/>
        </authorList>
    </citation>
    <scope>NUCLEOTIDE SEQUENCE</scope>
    <source>
        <strain evidence="2">CHK181-108</strain>
    </source>
</reference>
<keyword evidence="1" id="KW-0812">Transmembrane</keyword>
<evidence type="ECO:0000256" key="1">
    <source>
        <dbReference type="SAM" id="Phobius"/>
    </source>
</evidence>
<organism evidence="2 3">
    <name type="scientific">Candidatus Ornithomonoglobus intestinigallinarum</name>
    <dbReference type="NCBI Taxonomy" id="2840894"/>
    <lineage>
        <taxon>Bacteria</taxon>
        <taxon>Bacillati</taxon>
        <taxon>Bacillota</taxon>
        <taxon>Clostridia</taxon>
        <taxon>Candidatus Ornithomonoglobus</taxon>
    </lineage>
</organism>
<dbReference type="PROSITE" id="PS51257">
    <property type="entry name" value="PROKAR_LIPOPROTEIN"/>
    <property type="match status" value="1"/>
</dbReference>
<feature type="transmembrane region" description="Helical" evidence="1">
    <location>
        <begin position="144"/>
        <end position="163"/>
    </location>
</feature>
<keyword evidence="1" id="KW-1133">Transmembrane helix</keyword>
<dbReference type="EMBL" id="DVLU01000029">
    <property type="protein sequence ID" value="HIT84920.1"/>
    <property type="molecule type" value="Genomic_DNA"/>
</dbReference>
<dbReference type="Proteomes" id="UP000824165">
    <property type="component" value="Unassembled WGS sequence"/>
</dbReference>
<accession>A0A9D1H241</accession>
<dbReference type="Pfam" id="PF09548">
    <property type="entry name" value="Spore_III_AB"/>
    <property type="match status" value="1"/>
</dbReference>
<gene>
    <name evidence="2" type="ORF">IAA60_03325</name>
</gene>
<feature type="transmembrane region" description="Helical" evidence="1">
    <location>
        <begin position="6"/>
        <end position="21"/>
    </location>
</feature>
<dbReference type="PIRSF" id="PIRSF021435">
    <property type="entry name" value="SpoIIIAB"/>
    <property type="match status" value="1"/>
</dbReference>
<proteinExistence type="predicted"/>
<reference evidence="2" key="1">
    <citation type="submission" date="2020-10" db="EMBL/GenBank/DDBJ databases">
        <authorList>
            <person name="Gilroy R."/>
        </authorList>
    </citation>
    <scope>NUCLEOTIDE SEQUENCE</scope>
    <source>
        <strain evidence="2">CHK181-108</strain>
    </source>
</reference>
<comment type="caution">
    <text evidence="2">The sequence shown here is derived from an EMBL/GenBank/DDBJ whole genome shotgun (WGS) entry which is preliminary data.</text>
</comment>
<name>A0A9D1H241_9FIRM</name>
<sequence length="164" mass="17917">MTMLKIAGGIMIAVSCVYLGLRRSMNLKKRCRSLERIQNALSLLETEIAFKGTELKSALLNTGEPLFKEAACRMDGGTVKTAWNGAVKKCAMRLCLTEGDVDALAMLGSRLGMTDTENQVKNIDAVKNMLDIHINAARNDAERFCRLYTGGGVLTGIFIVLMLI</sequence>
<protein>
    <submittedName>
        <fullName evidence="2">Stage III sporulation protein AB</fullName>
    </submittedName>
</protein>
<dbReference type="AlphaFoldDB" id="A0A9D1H241"/>
<keyword evidence="1" id="KW-0472">Membrane</keyword>
<evidence type="ECO:0000313" key="2">
    <source>
        <dbReference type="EMBL" id="HIT84920.1"/>
    </source>
</evidence>
<dbReference type="InterPro" id="IPR014198">
    <property type="entry name" value="Spore_III_AB"/>
</dbReference>
<evidence type="ECO:0000313" key="3">
    <source>
        <dbReference type="Proteomes" id="UP000824165"/>
    </source>
</evidence>